<proteinExistence type="predicted"/>
<evidence type="ECO:0000256" key="1">
    <source>
        <dbReference type="SAM" id="SignalP"/>
    </source>
</evidence>
<comment type="caution">
    <text evidence="2">The sequence shown here is derived from an EMBL/GenBank/DDBJ whole genome shotgun (WGS) entry which is preliminary data.</text>
</comment>
<keyword evidence="1" id="KW-0732">Signal</keyword>
<dbReference type="RefSeq" id="WP_146355900.1">
    <property type="nucleotide sequence ID" value="NZ_VOBR01000019.1"/>
</dbReference>
<sequence>MALARRVAAVVPLVGAVTTAAALTGAAFLTVAHAGCDEAGGFVRTSTGLELVGGCVSGRDLPPAPVAEVDNINRFGGATQP</sequence>
<protein>
    <recommendedName>
        <fullName evidence="4">Secreted protein</fullName>
    </recommendedName>
</protein>
<keyword evidence="3" id="KW-1185">Reference proteome</keyword>
<evidence type="ECO:0000313" key="2">
    <source>
        <dbReference type="EMBL" id="TWP48635.1"/>
    </source>
</evidence>
<evidence type="ECO:0008006" key="4">
    <source>
        <dbReference type="Google" id="ProtNLM"/>
    </source>
</evidence>
<organism evidence="2 3">
    <name type="scientific">Lentzea tibetensis</name>
    <dbReference type="NCBI Taxonomy" id="2591470"/>
    <lineage>
        <taxon>Bacteria</taxon>
        <taxon>Bacillati</taxon>
        <taxon>Actinomycetota</taxon>
        <taxon>Actinomycetes</taxon>
        <taxon>Pseudonocardiales</taxon>
        <taxon>Pseudonocardiaceae</taxon>
        <taxon>Lentzea</taxon>
    </lineage>
</organism>
<dbReference type="AlphaFoldDB" id="A0A563ENC6"/>
<dbReference type="EMBL" id="VOBR01000019">
    <property type="protein sequence ID" value="TWP48635.1"/>
    <property type="molecule type" value="Genomic_DNA"/>
</dbReference>
<evidence type="ECO:0000313" key="3">
    <source>
        <dbReference type="Proteomes" id="UP000316639"/>
    </source>
</evidence>
<feature type="chain" id="PRO_5022008606" description="Secreted protein" evidence="1">
    <location>
        <begin position="23"/>
        <end position="81"/>
    </location>
</feature>
<gene>
    <name evidence="2" type="ORF">FKR81_27300</name>
</gene>
<feature type="signal peptide" evidence="1">
    <location>
        <begin position="1"/>
        <end position="22"/>
    </location>
</feature>
<dbReference type="OrthoDB" id="3700977at2"/>
<dbReference type="Proteomes" id="UP000316639">
    <property type="component" value="Unassembled WGS sequence"/>
</dbReference>
<name>A0A563ENC6_9PSEU</name>
<reference evidence="2 3" key="1">
    <citation type="submission" date="2019-07" db="EMBL/GenBank/DDBJ databases">
        <title>Lentzea xizangensis sp. nov., isolated from Qinghai-Tibetan Plateau Soils.</title>
        <authorList>
            <person name="Huang J."/>
        </authorList>
    </citation>
    <scope>NUCLEOTIDE SEQUENCE [LARGE SCALE GENOMIC DNA]</scope>
    <source>
        <strain evidence="2 3">FXJ1.1311</strain>
    </source>
</reference>
<accession>A0A563ENC6</accession>